<protein>
    <submittedName>
        <fullName evidence="7">LysR family transcriptional regulator</fullName>
    </submittedName>
</protein>
<accession>A0A7V7PSH7</accession>
<dbReference type="SUPFAM" id="SSF53850">
    <property type="entry name" value="Periplasmic binding protein-like II"/>
    <property type="match status" value="1"/>
</dbReference>
<keyword evidence="4" id="KW-0238">DNA-binding</keyword>
<dbReference type="InterPro" id="IPR036390">
    <property type="entry name" value="WH_DNA-bd_sf"/>
</dbReference>
<dbReference type="InterPro" id="IPR005119">
    <property type="entry name" value="LysR_subst-bd"/>
</dbReference>
<dbReference type="PANTHER" id="PTHR30118">
    <property type="entry name" value="HTH-TYPE TRANSCRIPTIONAL REGULATOR LEUO-RELATED"/>
    <property type="match status" value="1"/>
</dbReference>
<evidence type="ECO:0000256" key="5">
    <source>
        <dbReference type="ARBA" id="ARBA00023163"/>
    </source>
</evidence>
<dbReference type="InterPro" id="IPR037402">
    <property type="entry name" value="YidZ_PBP2"/>
</dbReference>
<dbReference type="PANTHER" id="PTHR30118:SF15">
    <property type="entry name" value="TRANSCRIPTIONAL REGULATORY PROTEIN"/>
    <property type="match status" value="1"/>
</dbReference>
<dbReference type="InterPro" id="IPR000847">
    <property type="entry name" value="LysR_HTH_N"/>
</dbReference>
<name>A0A7V7PSH7_9HYPH</name>
<organism evidence="7 8">
    <name type="scientific">Plantimonas leprariae</name>
    <dbReference type="NCBI Taxonomy" id="2615207"/>
    <lineage>
        <taxon>Bacteria</taxon>
        <taxon>Pseudomonadati</taxon>
        <taxon>Pseudomonadota</taxon>
        <taxon>Alphaproteobacteria</taxon>
        <taxon>Hyphomicrobiales</taxon>
        <taxon>Aurantimonadaceae</taxon>
        <taxon>Plantimonas</taxon>
    </lineage>
</organism>
<dbReference type="AlphaFoldDB" id="A0A7V7PSH7"/>
<sequence length="309" mass="34783">MHLRGLDLNLLVALDALLTERNVTRAAERIHISQPGMSEALRKLRHHFDDRLLERIGRDLELTAKGRALADPVKTILARISKLGDRSADFDPSIQRRLFRVAATTYGCEIVAVPLLSRLREVAPLVSVEFEELATDTADRIVDGRVDFAITISARLLDRMQVHEEALRSEPLFTDGFVVAISKDCPFAGDAISADELCGMEYVETRFGGSITGVAEQLWRQQPRQPRICAWLPNFHLTLDTVGRTGMATILPALMVATHGDRYNVRALPVPFEMPVLEERLYWHRRNDSDPGHMWLQRMIETIASGIRG</sequence>
<dbReference type="GO" id="GO:0003700">
    <property type="term" value="F:DNA-binding transcription factor activity"/>
    <property type="evidence" value="ECO:0007669"/>
    <property type="project" value="InterPro"/>
</dbReference>
<dbReference type="InterPro" id="IPR050389">
    <property type="entry name" value="LysR-type_TF"/>
</dbReference>
<evidence type="ECO:0000259" key="6">
    <source>
        <dbReference type="PROSITE" id="PS50931"/>
    </source>
</evidence>
<keyword evidence="2" id="KW-0536">Nodulation</keyword>
<proteinExistence type="inferred from homology"/>
<reference evidence="7 8" key="1">
    <citation type="submission" date="2019-09" db="EMBL/GenBank/DDBJ databases">
        <title>YIM 132180 draft genome.</title>
        <authorList>
            <person name="Zhang K."/>
        </authorList>
    </citation>
    <scope>NUCLEOTIDE SEQUENCE [LARGE SCALE GENOMIC DNA]</scope>
    <source>
        <strain evidence="7 8">YIM 132180</strain>
    </source>
</reference>
<keyword evidence="5" id="KW-0804">Transcription</keyword>
<evidence type="ECO:0000256" key="3">
    <source>
        <dbReference type="ARBA" id="ARBA00023015"/>
    </source>
</evidence>
<dbReference type="RefSeq" id="WP_150968310.1">
    <property type="nucleotide sequence ID" value="NZ_VZDO01000002.1"/>
</dbReference>
<dbReference type="Pfam" id="PF03466">
    <property type="entry name" value="LysR_substrate"/>
    <property type="match status" value="1"/>
</dbReference>
<evidence type="ECO:0000256" key="2">
    <source>
        <dbReference type="ARBA" id="ARBA00022458"/>
    </source>
</evidence>
<evidence type="ECO:0000256" key="1">
    <source>
        <dbReference type="ARBA" id="ARBA00009437"/>
    </source>
</evidence>
<dbReference type="PROSITE" id="PS50931">
    <property type="entry name" value="HTH_LYSR"/>
    <property type="match status" value="1"/>
</dbReference>
<feature type="domain" description="HTH lysR-type" evidence="6">
    <location>
        <begin position="6"/>
        <end position="63"/>
    </location>
</feature>
<comment type="similarity">
    <text evidence="1">Belongs to the LysR transcriptional regulatory family.</text>
</comment>
<evidence type="ECO:0000313" key="7">
    <source>
        <dbReference type="EMBL" id="KAB0682050.1"/>
    </source>
</evidence>
<evidence type="ECO:0000256" key="4">
    <source>
        <dbReference type="ARBA" id="ARBA00023125"/>
    </source>
</evidence>
<dbReference type="CDD" id="cd08417">
    <property type="entry name" value="PBP2_Nitroaromatics_like"/>
    <property type="match status" value="1"/>
</dbReference>
<comment type="caution">
    <text evidence="7">The sequence shown here is derived from an EMBL/GenBank/DDBJ whole genome shotgun (WGS) entry which is preliminary data.</text>
</comment>
<keyword evidence="3" id="KW-0805">Transcription regulation</keyword>
<evidence type="ECO:0000313" key="8">
    <source>
        <dbReference type="Proteomes" id="UP000432089"/>
    </source>
</evidence>
<keyword evidence="8" id="KW-1185">Reference proteome</keyword>
<dbReference type="Proteomes" id="UP000432089">
    <property type="component" value="Unassembled WGS sequence"/>
</dbReference>
<dbReference type="Gene3D" id="3.40.190.10">
    <property type="entry name" value="Periplasmic binding protein-like II"/>
    <property type="match status" value="2"/>
</dbReference>
<dbReference type="Gene3D" id="1.10.10.10">
    <property type="entry name" value="Winged helix-like DNA-binding domain superfamily/Winged helix DNA-binding domain"/>
    <property type="match status" value="1"/>
</dbReference>
<dbReference type="Pfam" id="PF00126">
    <property type="entry name" value="HTH_1"/>
    <property type="match status" value="1"/>
</dbReference>
<gene>
    <name evidence="7" type="ORF">F6X38_04415</name>
</gene>
<dbReference type="InterPro" id="IPR036388">
    <property type="entry name" value="WH-like_DNA-bd_sf"/>
</dbReference>
<dbReference type="PRINTS" id="PR00039">
    <property type="entry name" value="HTHLYSR"/>
</dbReference>
<dbReference type="GO" id="GO:0003677">
    <property type="term" value="F:DNA binding"/>
    <property type="evidence" value="ECO:0007669"/>
    <property type="project" value="UniProtKB-KW"/>
</dbReference>
<dbReference type="EMBL" id="VZDO01000002">
    <property type="protein sequence ID" value="KAB0682050.1"/>
    <property type="molecule type" value="Genomic_DNA"/>
</dbReference>
<dbReference type="SUPFAM" id="SSF46785">
    <property type="entry name" value="Winged helix' DNA-binding domain"/>
    <property type="match status" value="1"/>
</dbReference>